<evidence type="ECO:0000256" key="4">
    <source>
        <dbReference type="RuleBase" id="RU003631"/>
    </source>
</evidence>
<keyword evidence="2 4" id="KW-0689">Ribosomal protein</keyword>
<evidence type="ECO:0000256" key="1">
    <source>
        <dbReference type="ARBA" id="ARBA00006242"/>
    </source>
</evidence>
<dbReference type="PROSITE" id="PS00963">
    <property type="entry name" value="RIBOSOMAL_S2_2"/>
    <property type="match status" value="1"/>
</dbReference>
<dbReference type="GO" id="GO:0006412">
    <property type="term" value="P:translation"/>
    <property type="evidence" value="ECO:0007669"/>
    <property type="project" value="InterPro"/>
</dbReference>
<dbReference type="GO" id="GO:0003735">
    <property type="term" value="F:structural constituent of ribosome"/>
    <property type="evidence" value="ECO:0007669"/>
    <property type="project" value="InterPro"/>
</dbReference>
<evidence type="ECO:0000313" key="6">
    <source>
        <dbReference type="Proteomes" id="UP000027361"/>
    </source>
</evidence>
<dbReference type="OMA" id="PYIFMEK"/>
<dbReference type="Gene3D" id="3.40.50.10490">
    <property type="entry name" value="Glucose-6-phosphate isomerase like protein, domain 1"/>
    <property type="match status" value="1"/>
</dbReference>
<proteinExistence type="inferred from homology"/>
<evidence type="ECO:0000313" key="5">
    <source>
        <dbReference type="EMBL" id="KDN45618.1"/>
    </source>
</evidence>
<evidence type="ECO:0000256" key="3">
    <source>
        <dbReference type="ARBA" id="ARBA00023274"/>
    </source>
</evidence>
<dbReference type="SUPFAM" id="SSF52313">
    <property type="entry name" value="Ribosomal protein S2"/>
    <property type="match status" value="1"/>
</dbReference>
<dbReference type="CDD" id="cd01425">
    <property type="entry name" value="RPS2"/>
    <property type="match status" value="1"/>
</dbReference>
<keyword evidence="6" id="KW-1185">Reference proteome</keyword>
<gene>
    <name evidence="5" type="ORF">K437DRAFT_224191</name>
</gene>
<comment type="caution">
    <text evidence="5">The sequence shown here is derived from an EMBL/GenBank/DDBJ whole genome shotgun (WGS) entry which is preliminary data.</text>
</comment>
<dbReference type="Pfam" id="PF00318">
    <property type="entry name" value="Ribosomal_S2"/>
    <property type="match status" value="1"/>
</dbReference>
<dbReference type="FunCoup" id="A0A066VZ97">
    <property type="interactions" value="163"/>
</dbReference>
<dbReference type="PRINTS" id="PR00395">
    <property type="entry name" value="RIBOSOMALS2"/>
</dbReference>
<dbReference type="InterPro" id="IPR023591">
    <property type="entry name" value="Ribosomal_uS2_flav_dom_sf"/>
</dbReference>
<sequence>MAALETDILDVQEEVDTERELRRLRRTMVDQFQSLGSTQNRETTFRPHHARMSPKAARDLTISHLLASNAHVGHHKSQTTRAFQPLLLGTRNNMSIIDIEKHTLPALKRCAQVVRKVLSADGVILFVGTGKNQTASILRACKRLGRNAFHVTMERWIPGTLTNAPKLLAPAIYKSFEDADADLSGAPDTTKLASQTFQPDLVVVLNPRENVHAVREATDRNIPTIGIIDTNVDPRLVTYAIPGNDDSLRFVDLVVGVIARAGQEGIAEGARLRDEADKARRSDERGRRRLLQA</sequence>
<reference evidence="5 6" key="1">
    <citation type="submission" date="2014-05" db="EMBL/GenBank/DDBJ databases">
        <title>Draft genome sequence of a rare smut relative, Tilletiaria anomala UBC 951.</title>
        <authorList>
            <consortium name="DOE Joint Genome Institute"/>
            <person name="Toome M."/>
            <person name="Kuo A."/>
            <person name="Henrissat B."/>
            <person name="Lipzen A."/>
            <person name="Tritt A."/>
            <person name="Yoshinaga Y."/>
            <person name="Zane M."/>
            <person name="Barry K."/>
            <person name="Grigoriev I.V."/>
            <person name="Spatafora J.W."/>
            <person name="Aimea M.C."/>
        </authorList>
    </citation>
    <scope>NUCLEOTIDE SEQUENCE [LARGE SCALE GENOMIC DNA]</scope>
    <source>
        <strain evidence="5 6">UBC 951</strain>
    </source>
</reference>
<dbReference type="HOGENOM" id="CLU_040318_4_0_1"/>
<dbReference type="STRING" id="1037660.A0A066VZ97"/>
<dbReference type="EMBL" id="JMSN01000041">
    <property type="protein sequence ID" value="KDN45618.1"/>
    <property type="molecule type" value="Genomic_DNA"/>
</dbReference>
<accession>A0A066VZ97</accession>
<dbReference type="GO" id="GO:0005763">
    <property type="term" value="C:mitochondrial small ribosomal subunit"/>
    <property type="evidence" value="ECO:0007669"/>
    <property type="project" value="TreeGrafter"/>
</dbReference>
<dbReference type="InterPro" id="IPR005706">
    <property type="entry name" value="Ribosomal_uS2_bac/mit/plastid"/>
</dbReference>
<protein>
    <submittedName>
        <fullName evidence="5">Ribosomal protein S2</fullName>
    </submittedName>
</protein>
<evidence type="ECO:0000256" key="2">
    <source>
        <dbReference type="ARBA" id="ARBA00022980"/>
    </source>
</evidence>
<dbReference type="HAMAP" id="MF_00291_B">
    <property type="entry name" value="Ribosomal_uS2_B"/>
    <property type="match status" value="1"/>
</dbReference>
<dbReference type="Proteomes" id="UP000027361">
    <property type="component" value="Unassembled WGS sequence"/>
</dbReference>
<keyword evidence="3 4" id="KW-0687">Ribonucleoprotein</keyword>
<dbReference type="FunFam" id="3.40.50.10490:FF:000050">
    <property type="entry name" value="Related to MRP4-mitochondrial ribosomal protein, small subunit"/>
    <property type="match status" value="1"/>
</dbReference>
<dbReference type="InParanoid" id="A0A066VZ97"/>
<dbReference type="OrthoDB" id="2320368at2759"/>
<dbReference type="GeneID" id="25262460"/>
<dbReference type="RefSeq" id="XP_013243257.1">
    <property type="nucleotide sequence ID" value="XM_013387803.1"/>
</dbReference>
<comment type="similarity">
    <text evidence="1 4">Belongs to the universal ribosomal protein uS2 family.</text>
</comment>
<dbReference type="InterPro" id="IPR018130">
    <property type="entry name" value="Ribosomal_uS2_CS"/>
</dbReference>
<dbReference type="AlphaFoldDB" id="A0A066VZ97"/>
<dbReference type="InterPro" id="IPR001865">
    <property type="entry name" value="Ribosomal_uS2"/>
</dbReference>
<dbReference type="PANTHER" id="PTHR12534">
    <property type="entry name" value="30S RIBOSOMAL PROTEIN S2 PROKARYOTIC AND ORGANELLAR"/>
    <property type="match status" value="1"/>
</dbReference>
<dbReference type="PANTHER" id="PTHR12534:SF0">
    <property type="entry name" value="SMALL RIBOSOMAL SUBUNIT PROTEIN US2M"/>
    <property type="match status" value="1"/>
</dbReference>
<name>A0A066VZ97_TILAU</name>
<organism evidence="5 6">
    <name type="scientific">Tilletiaria anomala (strain ATCC 24038 / CBS 436.72 / UBC 951)</name>
    <dbReference type="NCBI Taxonomy" id="1037660"/>
    <lineage>
        <taxon>Eukaryota</taxon>
        <taxon>Fungi</taxon>
        <taxon>Dikarya</taxon>
        <taxon>Basidiomycota</taxon>
        <taxon>Ustilaginomycotina</taxon>
        <taxon>Exobasidiomycetes</taxon>
        <taxon>Georgefischeriales</taxon>
        <taxon>Tilletiariaceae</taxon>
        <taxon>Tilletiaria</taxon>
    </lineage>
</organism>